<evidence type="ECO:0000313" key="2">
    <source>
        <dbReference type="Proteomes" id="UP001432027"/>
    </source>
</evidence>
<sequence>YACDERESIRAAVLSASDPCTCQFLRCANKGWRLAVNKTIVDKVRCKEGHWFSSGVIASSFVCAKTGSGIQISYRRGV</sequence>
<evidence type="ECO:0000313" key="1">
    <source>
        <dbReference type="EMBL" id="GMS87546.1"/>
    </source>
</evidence>
<dbReference type="Proteomes" id="UP001432027">
    <property type="component" value="Unassembled WGS sequence"/>
</dbReference>
<feature type="non-terminal residue" evidence="1">
    <location>
        <position position="1"/>
    </location>
</feature>
<comment type="caution">
    <text evidence="1">The sequence shown here is derived from an EMBL/GenBank/DDBJ whole genome shotgun (WGS) entry which is preliminary data.</text>
</comment>
<accession>A0AAV5T773</accession>
<dbReference type="AlphaFoldDB" id="A0AAV5T773"/>
<keyword evidence="2" id="KW-1185">Reference proteome</keyword>
<feature type="non-terminal residue" evidence="1">
    <location>
        <position position="78"/>
    </location>
</feature>
<organism evidence="1 2">
    <name type="scientific">Pristionchus entomophagus</name>
    <dbReference type="NCBI Taxonomy" id="358040"/>
    <lineage>
        <taxon>Eukaryota</taxon>
        <taxon>Metazoa</taxon>
        <taxon>Ecdysozoa</taxon>
        <taxon>Nematoda</taxon>
        <taxon>Chromadorea</taxon>
        <taxon>Rhabditida</taxon>
        <taxon>Rhabditina</taxon>
        <taxon>Diplogasteromorpha</taxon>
        <taxon>Diplogasteroidea</taxon>
        <taxon>Neodiplogasteridae</taxon>
        <taxon>Pristionchus</taxon>
    </lineage>
</organism>
<protein>
    <submittedName>
        <fullName evidence="1">Uncharacterized protein</fullName>
    </submittedName>
</protein>
<name>A0AAV5T773_9BILA</name>
<gene>
    <name evidence="1" type="ORF">PENTCL1PPCAC_9721</name>
</gene>
<proteinExistence type="predicted"/>
<dbReference type="EMBL" id="BTSX01000003">
    <property type="protein sequence ID" value="GMS87546.1"/>
    <property type="molecule type" value="Genomic_DNA"/>
</dbReference>
<reference evidence="1" key="1">
    <citation type="submission" date="2023-10" db="EMBL/GenBank/DDBJ databases">
        <title>Genome assembly of Pristionchus species.</title>
        <authorList>
            <person name="Yoshida K."/>
            <person name="Sommer R.J."/>
        </authorList>
    </citation>
    <scope>NUCLEOTIDE SEQUENCE</scope>
    <source>
        <strain evidence="1">RS0144</strain>
    </source>
</reference>